<evidence type="ECO:0000313" key="2">
    <source>
        <dbReference type="EMBL" id="HJA09185.1"/>
    </source>
</evidence>
<accession>A0A9D2HG30</accession>
<evidence type="ECO:0000256" key="1">
    <source>
        <dbReference type="SAM" id="MobiDB-lite"/>
    </source>
</evidence>
<dbReference type="EMBL" id="DXAN01000026">
    <property type="protein sequence ID" value="HJA09185.1"/>
    <property type="molecule type" value="Genomic_DNA"/>
</dbReference>
<feature type="compositionally biased region" description="Basic and acidic residues" evidence="1">
    <location>
        <begin position="1"/>
        <end position="23"/>
    </location>
</feature>
<dbReference type="Proteomes" id="UP000824225">
    <property type="component" value="Unassembled WGS sequence"/>
</dbReference>
<sequence>MIDEMERTSEELRAAADMVDKQSSENPDLGIPVDPDVAEFMGAFYDPAAEADARFCEGEAGTASEDEGF</sequence>
<protein>
    <submittedName>
        <fullName evidence="2">Uncharacterized protein</fullName>
    </submittedName>
</protein>
<feature type="region of interest" description="Disordered" evidence="1">
    <location>
        <begin position="1"/>
        <end position="32"/>
    </location>
</feature>
<dbReference type="AlphaFoldDB" id="A0A9D2HG30"/>
<name>A0A9D2HG30_9BACT</name>
<reference evidence="2" key="1">
    <citation type="journal article" date="2021" name="PeerJ">
        <title>Extensive microbial diversity within the chicken gut microbiome revealed by metagenomics and culture.</title>
        <authorList>
            <person name="Gilroy R."/>
            <person name="Ravi A."/>
            <person name="Getino M."/>
            <person name="Pursley I."/>
            <person name="Horton D.L."/>
            <person name="Alikhan N.F."/>
            <person name="Baker D."/>
            <person name="Gharbi K."/>
            <person name="Hall N."/>
            <person name="Watson M."/>
            <person name="Adriaenssens E.M."/>
            <person name="Foster-Nyarko E."/>
            <person name="Jarju S."/>
            <person name="Secka A."/>
            <person name="Antonio M."/>
            <person name="Oren A."/>
            <person name="Chaudhuri R.R."/>
            <person name="La Ragione R."/>
            <person name="Hildebrand F."/>
            <person name="Pallen M.J."/>
        </authorList>
    </citation>
    <scope>NUCLEOTIDE SEQUENCE</scope>
    <source>
        <strain evidence="2">CHK186-16707</strain>
    </source>
</reference>
<evidence type="ECO:0000313" key="3">
    <source>
        <dbReference type="Proteomes" id="UP000824225"/>
    </source>
</evidence>
<gene>
    <name evidence="2" type="ORF">H9962_08370</name>
</gene>
<reference evidence="2" key="2">
    <citation type="submission" date="2021-04" db="EMBL/GenBank/DDBJ databases">
        <authorList>
            <person name="Gilroy R."/>
        </authorList>
    </citation>
    <scope>NUCLEOTIDE SEQUENCE</scope>
    <source>
        <strain evidence="2">CHK186-16707</strain>
    </source>
</reference>
<comment type="caution">
    <text evidence="2">The sequence shown here is derived from an EMBL/GenBank/DDBJ whole genome shotgun (WGS) entry which is preliminary data.</text>
</comment>
<organism evidence="2 3">
    <name type="scientific">Candidatus Mailhella merdigallinarum</name>
    <dbReference type="NCBI Taxonomy" id="2838658"/>
    <lineage>
        <taxon>Bacteria</taxon>
        <taxon>Pseudomonadati</taxon>
        <taxon>Thermodesulfobacteriota</taxon>
        <taxon>Desulfovibrionia</taxon>
        <taxon>Desulfovibrionales</taxon>
        <taxon>Desulfovibrionaceae</taxon>
        <taxon>Mailhella</taxon>
    </lineage>
</organism>
<proteinExistence type="predicted"/>